<dbReference type="Proteomes" id="UP000318711">
    <property type="component" value="Unassembled WGS sequence"/>
</dbReference>
<evidence type="ECO:0000313" key="1">
    <source>
        <dbReference type="EMBL" id="TSC95511.1"/>
    </source>
</evidence>
<name>A0A554LRM5_9BACT</name>
<dbReference type="AlphaFoldDB" id="A0A554LRM5"/>
<sequence>VKDYPKMIKKIDHRQWQEFFLKEAMKLKKEIFTE</sequence>
<dbReference type="EMBL" id="VMGL01000064">
    <property type="protein sequence ID" value="TSC95511.1"/>
    <property type="molecule type" value="Genomic_DNA"/>
</dbReference>
<feature type="non-terminal residue" evidence="1">
    <location>
        <position position="1"/>
    </location>
</feature>
<evidence type="ECO:0000313" key="2">
    <source>
        <dbReference type="Proteomes" id="UP000318711"/>
    </source>
</evidence>
<organism evidence="1 2">
    <name type="scientific">Candidatus Berkelbacteria bacterium Licking1014_2</name>
    <dbReference type="NCBI Taxonomy" id="2017146"/>
    <lineage>
        <taxon>Bacteria</taxon>
        <taxon>Candidatus Berkelbacteria</taxon>
    </lineage>
</organism>
<comment type="caution">
    <text evidence="1">The sequence shown here is derived from an EMBL/GenBank/DDBJ whole genome shotgun (WGS) entry which is preliminary data.</text>
</comment>
<protein>
    <submittedName>
        <fullName evidence="1">Uncharacterized protein</fullName>
    </submittedName>
</protein>
<reference evidence="1 2" key="1">
    <citation type="submission" date="2017-07" db="EMBL/GenBank/DDBJ databases">
        <title>Mechanisms for carbon and nitrogen cycling indicate functional differentiation within the Candidate Phyla Radiation.</title>
        <authorList>
            <person name="Danczak R.E."/>
            <person name="Johnston M.D."/>
            <person name="Kenah C."/>
            <person name="Slattery M."/>
            <person name="Wrighton K.C."/>
            <person name="Wilkins M.J."/>
        </authorList>
    </citation>
    <scope>NUCLEOTIDE SEQUENCE [LARGE SCALE GENOMIC DNA]</scope>
    <source>
        <strain evidence="1">Licking1014_2</strain>
    </source>
</reference>
<accession>A0A554LRM5</accession>
<proteinExistence type="predicted"/>
<gene>
    <name evidence="1" type="ORF">CEN88_463</name>
</gene>